<dbReference type="PROSITE" id="PS00455">
    <property type="entry name" value="AMP_BINDING"/>
    <property type="match status" value="1"/>
</dbReference>
<dbReference type="InterPro" id="IPR042099">
    <property type="entry name" value="ANL_N_sf"/>
</dbReference>
<dbReference type="InterPro" id="IPR000873">
    <property type="entry name" value="AMP-dep_synth/lig_dom"/>
</dbReference>
<keyword evidence="2" id="KW-0436">Ligase</keyword>
<evidence type="ECO:0000256" key="1">
    <source>
        <dbReference type="ARBA" id="ARBA00006432"/>
    </source>
</evidence>
<dbReference type="PANTHER" id="PTHR24096">
    <property type="entry name" value="LONG-CHAIN-FATTY-ACID--COA LIGASE"/>
    <property type="match status" value="1"/>
</dbReference>
<dbReference type="Proteomes" id="UP001164965">
    <property type="component" value="Chromosome"/>
</dbReference>
<dbReference type="PANTHER" id="PTHR24096:SF149">
    <property type="entry name" value="AMP-BINDING DOMAIN-CONTAINING PROTEIN-RELATED"/>
    <property type="match status" value="1"/>
</dbReference>
<dbReference type="Pfam" id="PF00501">
    <property type="entry name" value="AMP-binding"/>
    <property type="match status" value="1"/>
</dbReference>
<dbReference type="InterPro" id="IPR045851">
    <property type="entry name" value="AMP-bd_C_sf"/>
</dbReference>
<dbReference type="Gene3D" id="3.40.50.12780">
    <property type="entry name" value="N-terminal domain of ligase-like"/>
    <property type="match status" value="1"/>
</dbReference>
<protein>
    <submittedName>
        <fullName evidence="5">AMP-binding protein</fullName>
    </submittedName>
</protein>
<name>A0ABY6NWW6_9NOCA</name>
<dbReference type="RefSeq" id="WP_265381997.1">
    <property type="nucleotide sequence ID" value="NZ_CP110615.1"/>
</dbReference>
<dbReference type="InterPro" id="IPR020845">
    <property type="entry name" value="AMP-binding_CS"/>
</dbReference>
<gene>
    <name evidence="5" type="ORF">RHODO2019_11885</name>
</gene>
<dbReference type="Gene3D" id="3.30.300.30">
    <property type="match status" value="1"/>
</dbReference>
<evidence type="ECO:0000313" key="5">
    <source>
        <dbReference type="EMBL" id="UZJ23889.1"/>
    </source>
</evidence>
<proteinExistence type="inferred from homology"/>
<feature type="domain" description="AMP-dependent synthetase/ligase" evidence="3">
    <location>
        <begin position="38"/>
        <end position="421"/>
    </location>
</feature>
<comment type="similarity">
    <text evidence="1">Belongs to the ATP-dependent AMP-binding enzyme family.</text>
</comment>
<keyword evidence="6" id="KW-1185">Reference proteome</keyword>
<evidence type="ECO:0000259" key="4">
    <source>
        <dbReference type="Pfam" id="PF13193"/>
    </source>
</evidence>
<evidence type="ECO:0000259" key="3">
    <source>
        <dbReference type="Pfam" id="PF00501"/>
    </source>
</evidence>
<evidence type="ECO:0000313" key="6">
    <source>
        <dbReference type="Proteomes" id="UP001164965"/>
    </source>
</evidence>
<dbReference type="Pfam" id="PF13193">
    <property type="entry name" value="AMP-binding_C"/>
    <property type="match status" value="1"/>
</dbReference>
<feature type="domain" description="AMP-binding enzyme C-terminal" evidence="4">
    <location>
        <begin position="471"/>
        <end position="546"/>
    </location>
</feature>
<evidence type="ECO:0000256" key="2">
    <source>
        <dbReference type="ARBA" id="ARBA00022598"/>
    </source>
</evidence>
<sequence>MTSTPVHPGTTSTRILPPGLPEHLDVPAVDVGAVLRGAARRYGEHTAFHQDGAEITYAALLAEAAQVAHGLRAQGIVPGDVVAVHMPNCLDYPAVYYGILMAGAVFSPTNPLLPPAELAFQLRDSAAVAVVTWGAASGVLAAVREQVPARLVVTVDASLPDSLTLAELRAGQPSTAPDGRPQPGELAHLAYTGGTTGRSKGVRLTHRHVVTNVVQSACWTSGSTAGLDAEGDLLLDQVGSAQEWPTRLGTGVSVTITPWFHAMGVIGYLNVPVLTGYTCVIHQRFDPGAYLADVERFGATMIGGAPPVFVALLRHPDAATRDLSTVLGLSSGAAPLPVTVIEALRVRFPDAVIGEGYGLTEVTMVATMNPSWRSGVRKVGTVGVPAHGTEVRLLDPYGAEVPTGGRGEVYLRGPQVMEGYHERPDATAEVLVDGWLRTGDVGVLDADGYLSIVDRAKDMLLYKGYNVFPRELEEILHTHPGVAGAAVVGRPDEEAGELPVAFVALVPGAEVTAEGLREHVNAQVVHYKKLREVHLVDAIPVSAAGKVLRRELRDGLTAHT</sequence>
<organism evidence="5 6">
    <name type="scientific">Rhodococcus antarcticus</name>
    <dbReference type="NCBI Taxonomy" id="2987751"/>
    <lineage>
        <taxon>Bacteria</taxon>
        <taxon>Bacillati</taxon>
        <taxon>Actinomycetota</taxon>
        <taxon>Actinomycetes</taxon>
        <taxon>Mycobacteriales</taxon>
        <taxon>Nocardiaceae</taxon>
        <taxon>Rhodococcus</taxon>
    </lineage>
</organism>
<dbReference type="InterPro" id="IPR025110">
    <property type="entry name" value="AMP-bd_C"/>
</dbReference>
<accession>A0ABY6NWW6</accession>
<reference evidence="5" key="1">
    <citation type="submission" date="2022-10" db="EMBL/GenBank/DDBJ databases">
        <title>Rhodococcus sp.75.</title>
        <authorList>
            <person name="Sun M."/>
        </authorList>
    </citation>
    <scope>NUCLEOTIDE SEQUENCE</scope>
    <source>
        <strain evidence="5">75</strain>
    </source>
</reference>
<dbReference type="SUPFAM" id="SSF56801">
    <property type="entry name" value="Acetyl-CoA synthetase-like"/>
    <property type="match status" value="1"/>
</dbReference>
<dbReference type="EMBL" id="CP110615">
    <property type="protein sequence ID" value="UZJ23889.1"/>
    <property type="molecule type" value="Genomic_DNA"/>
</dbReference>